<evidence type="ECO:0000256" key="2">
    <source>
        <dbReference type="SAM" id="Phobius"/>
    </source>
</evidence>
<name>A0ABS9M6K5_9FIRM</name>
<dbReference type="RefSeq" id="WP_238073445.1">
    <property type="nucleotide sequence ID" value="NZ_JAKNJB010000006.1"/>
</dbReference>
<feature type="transmembrane region" description="Helical" evidence="2">
    <location>
        <begin position="20"/>
        <end position="38"/>
    </location>
</feature>
<feature type="compositionally biased region" description="Polar residues" evidence="1">
    <location>
        <begin position="92"/>
        <end position="107"/>
    </location>
</feature>
<organism evidence="3 4">
    <name type="scientific">Intestinimonas massiliensis</name>
    <name type="common">ex Afouda et al. 2020</name>
    <dbReference type="NCBI Taxonomy" id="1673721"/>
    <lineage>
        <taxon>Bacteria</taxon>
        <taxon>Bacillati</taxon>
        <taxon>Bacillota</taxon>
        <taxon>Clostridia</taxon>
        <taxon>Eubacteriales</taxon>
        <taxon>Intestinimonas</taxon>
    </lineage>
</organism>
<evidence type="ECO:0000256" key="1">
    <source>
        <dbReference type="SAM" id="MobiDB-lite"/>
    </source>
</evidence>
<dbReference type="Proteomes" id="UP001200313">
    <property type="component" value="Unassembled WGS sequence"/>
</dbReference>
<reference evidence="3 4" key="1">
    <citation type="submission" date="2022-01" db="EMBL/GenBank/DDBJ databases">
        <title>Collection of gut derived symbiotic bacterial strains cultured from healthy donors.</title>
        <authorList>
            <person name="Lin H."/>
            <person name="Kohout C."/>
            <person name="Waligurski E."/>
            <person name="Pamer E.G."/>
        </authorList>
    </citation>
    <scope>NUCLEOTIDE SEQUENCE [LARGE SCALE GENOMIC DNA]</scope>
    <source>
        <strain evidence="3 4">DFI.3.7</strain>
    </source>
</reference>
<sequence length="123" mass="13473">MMSIVETFAAADFLSFLGRMIVLFGFCAGIILLKAWVAKRSKDRDMARRAKLDQMMRANATNDAKRQARAIEEVTRTCLSKEDMIMLFCSTSGPQSISTSRADLSSPSDEEPKGSSVTLNIGG</sequence>
<keyword evidence="2" id="KW-0472">Membrane</keyword>
<keyword evidence="2" id="KW-1133">Transmembrane helix</keyword>
<comment type="caution">
    <text evidence="3">The sequence shown here is derived from an EMBL/GenBank/DDBJ whole genome shotgun (WGS) entry which is preliminary data.</text>
</comment>
<evidence type="ECO:0000313" key="3">
    <source>
        <dbReference type="EMBL" id="MCG4526425.1"/>
    </source>
</evidence>
<feature type="region of interest" description="Disordered" evidence="1">
    <location>
        <begin position="92"/>
        <end position="123"/>
    </location>
</feature>
<dbReference type="EMBL" id="JAKNJB010000006">
    <property type="protein sequence ID" value="MCG4526425.1"/>
    <property type="molecule type" value="Genomic_DNA"/>
</dbReference>
<keyword evidence="4" id="KW-1185">Reference proteome</keyword>
<keyword evidence="2" id="KW-0812">Transmembrane</keyword>
<accession>A0ABS9M6K5</accession>
<evidence type="ECO:0000313" key="4">
    <source>
        <dbReference type="Proteomes" id="UP001200313"/>
    </source>
</evidence>
<protein>
    <submittedName>
        <fullName evidence="3">Uncharacterized protein</fullName>
    </submittedName>
</protein>
<gene>
    <name evidence="3" type="ORF">L0P79_04955</name>
</gene>
<proteinExistence type="predicted"/>